<proteinExistence type="predicted"/>
<dbReference type="EMBL" id="LT551602">
    <property type="protein sequence ID" value="SAL97193.1"/>
    <property type="molecule type" value="Genomic_DNA"/>
</dbReference>
<dbReference type="Proteomes" id="UP000078561">
    <property type="component" value="Unassembled WGS sequence"/>
</dbReference>
<reference evidence="1" key="1">
    <citation type="submission" date="2016-04" db="EMBL/GenBank/DDBJ databases">
        <authorList>
            <person name="Evans L.H."/>
            <person name="Alamgir A."/>
            <person name="Owens N."/>
            <person name="Weber N.D."/>
            <person name="Virtaneva K."/>
            <person name="Barbian K."/>
            <person name="Babar A."/>
            <person name="Rosenke K."/>
        </authorList>
    </citation>
    <scope>NUCLEOTIDE SEQUENCE [LARGE SCALE GENOMIC DNA]</scope>
    <source>
        <strain evidence="1">CBS 101.48</strain>
    </source>
</reference>
<organism evidence="1">
    <name type="scientific">Absidia glauca</name>
    <name type="common">Pin mould</name>
    <dbReference type="NCBI Taxonomy" id="4829"/>
    <lineage>
        <taxon>Eukaryota</taxon>
        <taxon>Fungi</taxon>
        <taxon>Fungi incertae sedis</taxon>
        <taxon>Mucoromycota</taxon>
        <taxon>Mucoromycotina</taxon>
        <taxon>Mucoromycetes</taxon>
        <taxon>Mucorales</taxon>
        <taxon>Cunninghamellaceae</taxon>
        <taxon>Absidia</taxon>
    </lineage>
</organism>
<dbReference type="AlphaFoldDB" id="A0A163J4V8"/>
<accession>A0A163J4V8</accession>
<dbReference type="InParanoid" id="A0A163J4V8"/>
<sequence>MDDLDANLDHDDDFDIIGILEKAEQDYSNTQQQRSEAYLRSDAIAVAFAIESKHLIIEAVSLMHKSLDVYPMLLDHEDIDGSVFMHIYAPLNRFEQVTPSE</sequence>
<evidence type="ECO:0000313" key="2">
    <source>
        <dbReference type="Proteomes" id="UP000078561"/>
    </source>
</evidence>
<name>A0A163J4V8_ABSGL</name>
<evidence type="ECO:0000313" key="1">
    <source>
        <dbReference type="EMBL" id="SAL97193.1"/>
    </source>
</evidence>
<protein>
    <submittedName>
        <fullName evidence="1">Uncharacterized protein</fullName>
    </submittedName>
</protein>
<keyword evidence="2" id="KW-1185">Reference proteome</keyword>
<gene>
    <name evidence="1" type="primary">ABSGL_02664.1 scaffold 3684</name>
</gene>